<comment type="caution">
    <text evidence="1">The sequence shown here is derived from an EMBL/GenBank/DDBJ whole genome shotgun (WGS) entry which is preliminary data.</text>
</comment>
<accession>A0ABR7JU62</accession>
<evidence type="ECO:0000313" key="1">
    <source>
        <dbReference type="EMBL" id="MBC5998151.1"/>
    </source>
</evidence>
<reference evidence="1 2" key="1">
    <citation type="submission" date="2020-08" db="EMBL/GenBank/DDBJ databases">
        <authorList>
            <person name="Liu C."/>
            <person name="Sun Q."/>
        </authorList>
    </citation>
    <scope>NUCLEOTIDE SEQUENCE [LARGE SCALE GENOMIC DNA]</scope>
    <source>
        <strain evidence="1 2">NSJ-18</strain>
    </source>
</reference>
<organism evidence="1 2">
    <name type="scientific">Romboutsia faecis</name>
    <dbReference type="NCBI Taxonomy" id="2764597"/>
    <lineage>
        <taxon>Bacteria</taxon>
        <taxon>Bacillati</taxon>
        <taxon>Bacillota</taxon>
        <taxon>Clostridia</taxon>
        <taxon>Peptostreptococcales</taxon>
        <taxon>Peptostreptococcaceae</taxon>
        <taxon>Romboutsia</taxon>
    </lineage>
</organism>
<dbReference type="EMBL" id="JACRWE010000011">
    <property type="protein sequence ID" value="MBC5998151.1"/>
    <property type="molecule type" value="Genomic_DNA"/>
</dbReference>
<gene>
    <name evidence="1" type="ORF">H8923_15435</name>
</gene>
<protein>
    <submittedName>
        <fullName evidence="1">Uncharacterized protein</fullName>
    </submittedName>
</protein>
<proteinExistence type="predicted"/>
<dbReference type="Proteomes" id="UP000609849">
    <property type="component" value="Unassembled WGS sequence"/>
</dbReference>
<name>A0ABR7JU62_9FIRM</name>
<keyword evidence="2" id="KW-1185">Reference proteome</keyword>
<dbReference type="RefSeq" id="WP_153972761.1">
    <property type="nucleotide sequence ID" value="NZ_JACRWE010000011.1"/>
</dbReference>
<sequence>MKISLSELAKRSYDIDIKNNSYRVKDVKDGEVGEKDIKEYVDGFNRTIKPMVLKYMIEKNRYLIPEEKASCILKIYDLLKDGESTLLKISNKKYVSAKELKKAIDNLELEDEEKIEFLEIFDYEVRCEIDKLKKDIISKLENSLNYILSPNTDYKSDTRDPKQLTRQEKKKYKEEELFIEDKLEILKYMSKRYNEFDFNSLCLINDIAITRKEENPIEREEIKSLISRLSYWE</sequence>
<evidence type="ECO:0000313" key="2">
    <source>
        <dbReference type="Proteomes" id="UP000609849"/>
    </source>
</evidence>